<proteinExistence type="predicted"/>
<dbReference type="AlphaFoldDB" id="A0A3P3YZV9"/>
<organism evidence="2 3">
    <name type="scientific">Leishmania braziliensis MHOM/BR/75/M2904</name>
    <dbReference type="NCBI Taxonomy" id="420245"/>
    <lineage>
        <taxon>Eukaryota</taxon>
        <taxon>Discoba</taxon>
        <taxon>Euglenozoa</taxon>
        <taxon>Kinetoplastea</taxon>
        <taxon>Metakinetoplastina</taxon>
        <taxon>Trypanosomatida</taxon>
        <taxon>Trypanosomatidae</taxon>
        <taxon>Leishmaniinae</taxon>
        <taxon>Leishmania</taxon>
        <taxon>Leishmania braziliensis species complex</taxon>
    </lineage>
</organism>
<feature type="compositionally biased region" description="Low complexity" evidence="1">
    <location>
        <begin position="1104"/>
        <end position="1118"/>
    </location>
</feature>
<feature type="compositionally biased region" description="Basic residues" evidence="1">
    <location>
        <begin position="536"/>
        <end position="546"/>
    </location>
</feature>
<feature type="region of interest" description="Disordered" evidence="1">
    <location>
        <begin position="91"/>
        <end position="133"/>
    </location>
</feature>
<feature type="compositionally biased region" description="Gly residues" evidence="1">
    <location>
        <begin position="843"/>
        <end position="854"/>
    </location>
</feature>
<feature type="compositionally biased region" description="Low complexity" evidence="1">
    <location>
        <begin position="1151"/>
        <end position="1169"/>
    </location>
</feature>
<feature type="compositionally biased region" description="Polar residues" evidence="1">
    <location>
        <begin position="520"/>
        <end position="530"/>
    </location>
</feature>
<feature type="region of interest" description="Disordered" evidence="1">
    <location>
        <begin position="1103"/>
        <end position="1176"/>
    </location>
</feature>
<feature type="region of interest" description="Disordered" evidence="1">
    <location>
        <begin position="395"/>
        <end position="417"/>
    </location>
</feature>
<feature type="compositionally biased region" description="Basic and acidic residues" evidence="1">
    <location>
        <begin position="995"/>
        <end position="1012"/>
    </location>
</feature>
<feature type="region of interest" description="Disordered" evidence="1">
    <location>
        <begin position="792"/>
        <end position="860"/>
    </location>
</feature>
<feature type="compositionally biased region" description="Polar residues" evidence="1">
    <location>
        <begin position="92"/>
        <end position="109"/>
    </location>
</feature>
<protein>
    <submittedName>
        <fullName evidence="2">Hypothetical_protein</fullName>
    </submittedName>
</protein>
<evidence type="ECO:0000313" key="3">
    <source>
        <dbReference type="Proteomes" id="UP000319462"/>
    </source>
</evidence>
<dbReference type="Proteomes" id="UP000319462">
    <property type="component" value="Chromosome 10"/>
</dbReference>
<feature type="region of interest" description="Disordered" evidence="1">
    <location>
        <begin position="520"/>
        <end position="650"/>
    </location>
</feature>
<feature type="region of interest" description="Disordered" evidence="1">
    <location>
        <begin position="175"/>
        <end position="220"/>
    </location>
</feature>
<feature type="compositionally biased region" description="Low complexity" evidence="1">
    <location>
        <begin position="961"/>
        <end position="973"/>
    </location>
</feature>
<feature type="compositionally biased region" description="Low complexity" evidence="1">
    <location>
        <begin position="549"/>
        <end position="558"/>
    </location>
</feature>
<accession>A0A3P3YZV9</accession>
<reference evidence="2 3" key="1">
    <citation type="submission" date="2018-09" db="EMBL/GenBank/DDBJ databases">
        <authorList>
            <person name="Peiro R."/>
            <person name="Begona"/>
            <person name="Cbmso G."/>
            <person name="Lopez M."/>
            <person name="Gonzalez S."/>
        </authorList>
    </citation>
    <scope>NUCLEOTIDE SEQUENCE [LARGE SCALE GENOMIC DNA]</scope>
</reference>
<dbReference type="EMBL" id="LS997609">
    <property type="protein sequence ID" value="SYZ63502.1"/>
    <property type="molecule type" value="Genomic_DNA"/>
</dbReference>
<feature type="region of interest" description="Disordered" evidence="1">
    <location>
        <begin position="940"/>
        <end position="1069"/>
    </location>
</feature>
<gene>
    <name evidence="2" type="ORF">LBRM2904_10.1300</name>
</gene>
<feature type="compositionally biased region" description="Low complexity" evidence="1">
    <location>
        <begin position="208"/>
        <end position="220"/>
    </location>
</feature>
<feature type="compositionally biased region" description="Pro residues" evidence="1">
    <location>
        <begin position="404"/>
        <end position="414"/>
    </location>
</feature>
<feature type="compositionally biased region" description="Polar residues" evidence="1">
    <location>
        <begin position="978"/>
        <end position="994"/>
    </location>
</feature>
<evidence type="ECO:0000313" key="2">
    <source>
        <dbReference type="EMBL" id="SYZ63502.1"/>
    </source>
</evidence>
<feature type="compositionally biased region" description="Low complexity" evidence="1">
    <location>
        <begin position="811"/>
        <end position="842"/>
    </location>
</feature>
<feature type="region of interest" description="Disordered" evidence="1">
    <location>
        <begin position="1"/>
        <end position="27"/>
    </location>
</feature>
<evidence type="ECO:0000256" key="1">
    <source>
        <dbReference type="SAM" id="MobiDB-lite"/>
    </source>
</evidence>
<sequence>MRTAGSRGPSPFPCAKASNSTHSERERLAAAHLSSLPHSRPAVAFTPTPHHPSLCFVGEGNVQSRMRYAPQTPPPPPAGLNRSEHVEEALSTRLQGSSSAHKTATSDTTPPDPRLGHVMNTSSASSSSSSKICAEHMQHAAEVAASNRDGLYQAEQKPFIGTSAVALQPPPPLRMRHSTTAPAAATPFPSSSASSTPLGDRAGDGESNHSNNNSSSSYSASRTSSHYLFAIQRDLEAIVRLQQLQLQERRVPLPSEASTTESMPGTWIGAKQMAASPLVTDPLHHSTTFVARAAPAIHLQSIDHAKRAWLDGEGTAYATPRQQQQPPQSLPLSCHARFAGTSASPRTAKVADAAPQLSLDSCRSSVQGVNDMLLSPPRHDTSGASISAGTSIPVMRHQSHQQQPQPPPPPPSSSPIPASLVEYQRYLMQLEHQQRQHREVLRRHRKQHSREEVMAAAQRGGAPITIPISTATPPRQRTGIGTVMEDRRNRSPPLAMMMQAIRQRRGDERGVYSAGILYGCTTSSDSSATVPSAMRQRSRHSQKQRHPMTTSPTAAAAPSRERGGGRRASVRSGHGRSAEDTGPSAARATGAPGVALIDVPARSRYRRSTPQPKQRRDANVRNSATNGIPRHLNPQQPATAVVKEQDGQRLPPHTPPLVVNSLARSLPLVPGPTDTALLQAYADTAALTGPQSSSPVEAFADALLMDVSGALRTGGGGGSAPGPLPAPPPPLMPPTHSVAGTAIKTETTAVTTVGGTETAPPPIIISSSSAVVMPPGDIDEHHQSEAVMAPAVEQKAQHHRSDAQHNAMDRSSNVTTMTTTTPASSATSSSSSERGASPVKADGGAGRRVKGGGATSATTCPSVGITAVLQHPDTVATAYSGHQQRSHNVVPILVHGNNGFHWRVTRHRSRGAGATVSGAETHHSHPDAHRKYRCHLHNGHHHRSMEGISSTTPEHGTGTPRSSRYRYNSSSTTRQRKQPQQPSKHSPRNASSADTRGDGHDGFIKHPADAARQRPVSPGHGGKAQRRAIPRNSNRDATTAAAAAFNNPPAGIGVVSRSAHSRPPPPTRSAAAVWQDVKLMWAPAPVLQSPFAAVYRYHPHPCLTSSQGQQQQSTTRRGAPPSAVAGTSDESARSHTPGRAVGAGVRERGASRTLTGAAGAAPSLPSASAIRPTQQPQQKASAAIPLLCMTDSLIGAALRDVLPVCRARQREVAREVARRRYQHLPTGIGGGGGGVASSATVL</sequence>
<name>A0A3P3YZV9_LEIBR</name>
<feature type="compositionally biased region" description="Low complexity" evidence="1">
    <location>
        <begin position="178"/>
        <end position="197"/>
    </location>
</feature>
<feature type="compositionally biased region" description="Low complexity" evidence="1">
    <location>
        <begin position="1037"/>
        <end position="1058"/>
    </location>
</feature>